<keyword evidence="5" id="KW-0406">Ion transport</keyword>
<reference evidence="13 14" key="1">
    <citation type="submission" date="2019-03" db="EMBL/GenBank/DDBJ databases">
        <title>Genomic Encyclopedia of Type Strains, Phase IV (KMG-V): Genome sequencing to study the core and pangenomes of soil and plant-associated prokaryotes.</title>
        <authorList>
            <person name="Whitman W."/>
        </authorList>
    </citation>
    <scope>NUCLEOTIDE SEQUENCE [LARGE SCALE GENOMIC DNA]</scope>
    <source>
        <strain evidence="13 14">Hc14</strain>
    </source>
</reference>
<dbReference type="Proteomes" id="UP000294576">
    <property type="component" value="Unassembled WGS sequence"/>
</dbReference>
<feature type="transmembrane region" description="Helical" evidence="10">
    <location>
        <begin position="61"/>
        <end position="83"/>
    </location>
</feature>
<comment type="subcellular location">
    <subcellularLocation>
        <location evidence="1">Membrane</location>
        <topology evidence="1">Multi-pass membrane protein</topology>
    </subcellularLocation>
</comment>
<keyword evidence="9" id="KW-0407">Ion channel</keyword>
<feature type="transmembrane region" description="Helical" evidence="10">
    <location>
        <begin position="205"/>
        <end position="223"/>
    </location>
</feature>
<feature type="domain" description="Ionotropic glutamate receptor C-terminal" evidence="12">
    <location>
        <begin position="92"/>
        <end position="420"/>
    </location>
</feature>
<organism evidence="13 14">
    <name type="scientific">Rhizobium sullae</name>
    <name type="common">Rhizobium hedysari</name>
    <dbReference type="NCBI Taxonomy" id="50338"/>
    <lineage>
        <taxon>Bacteria</taxon>
        <taxon>Pseudomonadati</taxon>
        <taxon>Pseudomonadota</taxon>
        <taxon>Alphaproteobacteria</taxon>
        <taxon>Hyphomicrobiales</taxon>
        <taxon>Rhizobiaceae</taxon>
        <taxon>Rhizobium/Agrobacterium group</taxon>
        <taxon>Rhizobium</taxon>
    </lineage>
</organism>
<dbReference type="GO" id="GO:0015276">
    <property type="term" value="F:ligand-gated monoatomic ion channel activity"/>
    <property type="evidence" value="ECO:0007669"/>
    <property type="project" value="InterPro"/>
</dbReference>
<evidence type="ECO:0000313" key="13">
    <source>
        <dbReference type="EMBL" id="TCU15225.1"/>
    </source>
</evidence>
<evidence type="ECO:0000256" key="6">
    <source>
        <dbReference type="ARBA" id="ARBA00023136"/>
    </source>
</evidence>
<dbReference type="InterPro" id="IPR001320">
    <property type="entry name" value="Iontro_rcpt_C"/>
</dbReference>
<feature type="domain" description="Solute-binding protein family 3/N-terminal" evidence="11">
    <location>
        <begin position="92"/>
        <end position="421"/>
    </location>
</feature>
<evidence type="ECO:0000259" key="11">
    <source>
        <dbReference type="SMART" id="SM00062"/>
    </source>
</evidence>
<proteinExistence type="predicted"/>
<keyword evidence="6 10" id="KW-0472">Membrane</keyword>
<gene>
    <name evidence="13" type="ORF">EV132_107124</name>
</gene>
<dbReference type="InterPro" id="IPR015683">
    <property type="entry name" value="Ionotropic_Glu_rcpt"/>
</dbReference>
<dbReference type="SUPFAM" id="SSF53850">
    <property type="entry name" value="Periplasmic binding protein-like II"/>
    <property type="match status" value="1"/>
</dbReference>
<keyword evidence="2" id="KW-0813">Transport</keyword>
<dbReference type="GO" id="GO:0016020">
    <property type="term" value="C:membrane"/>
    <property type="evidence" value="ECO:0007669"/>
    <property type="project" value="UniProtKB-SubCell"/>
</dbReference>
<dbReference type="Pfam" id="PF00497">
    <property type="entry name" value="SBP_bac_3"/>
    <property type="match status" value="1"/>
</dbReference>
<evidence type="ECO:0000256" key="4">
    <source>
        <dbReference type="ARBA" id="ARBA00022989"/>
    </source>
</evidence>
<dbReference type="SMART" id="SM00062">
    <property type="entry name" value="PBPb"/>
    <property type="match status" value="1"/>
</dbReference>
<dbReference type="PANTHER" id="PTHR18966">
    <property type="entry name" value="IONOTROPIC GLUTAMATE RECEPTOR"/>
    <property type="match status" value="1"/>
</dbReference>
<evidence type="ECO:0000256" key="7">
    <source>
        <dbReference type="ARBA" id="ARBA00023170"/>
    </source>
</evidence>
<name>A0A4V2V933_RHISU</name>
<keyword evidence="8" id="KW-0325">Glycoprotein</keyword>
<evidence type="ECO:0000256" key="2">
    <source>
        <dbReference type="ARBA" id="ARBA00022448"/>
    </source>
</evidence>
<dbReference type="SMART" id="SM00079">
    <property type="entry name" value="PBPe"/>
    <property type="match status" value="1"/>
</dbReference>
<dbReference type="InterPro" id="IPR001638">
    <property type="entry name" value="Solute-binding_3/MltF_N"/>
</dbReference>
<keyword evidence="7" id="KW-0675">Receptor</keyword>
<evidence type="ECO:0000256" key="8">
    <source>
        <dbReference type="ARBA" id="ARBA00023180"/>
    </source>
</evidence>
<sequence length="422" mass="45789">MATNTRTGWCSAAAQPTVRMKSDQKRLQGQAGCKIKFVLANMSRIRFVHLVRSPVLRSKSFNAAVLLFAGLVTCPFITSTAIAQSELPVARLVNVGVYVSPPFVIADNNTYDGMATDLWEAIAGDLNLGTRYVAYPTLRELVDATRNGEVEAVVTNLTITSARAELLAFTQPWYDAGLRLMVPSVGSSEFDRVLSGLSDAGHLEAYGWLLAVIAAATIGFTLFDRKFDPEFPKRWHEGAAESFHHVISIATNGKTSGRKNLFGWIGRIWQAVWMLVGVGIIAYVTSSVTSVMTTVAIERGIHSVADLPGKTVGVFKGSASEEFVAATGIGSRSYQNIDAAVSAMNDGDIDAIVGDAPVLEYYAHSRPLEDVAVVGKIFHPDKYGFAFSTDSDLAQPVTLQLLKRIEDGTVEKLRNRYFGNIN</sequence>
<evidence type="ECO:0000256" key="5">
    <source>
        <dbReference type="ARBA" id="ARBA00023065"/>
    </source>
</evidence>
<evidence type="ECO:0000256" key="10">
    <source>
        <dbReference type="SAM" id="Phobius"/>
    </source>
</evidence>
<dbReference type="AlphaFoldDB" id="A0A4V2V933"/>
<evidence type="ECO:0000256" key="9">
    <source>
        <dbReference type="ARBA" id="ARBA00023303"/>
    </source>
</evidence>
<comment type="caution">
    <text evidence="13">The sequence shown here is derived from an EMBL/GenBank/DDBJ whole genome shotgun (WGS) entry which is preliminary data.</text>
</comment>
<dbReference type="Gene3D" id="3.40.190.10">
    <property type="entry name" value="Periplasmic binding protein-like II"/>
    <property type="match status" value="3"/>
</dbReference>
<protein>
    <submittedName>
        <fullName evidence="13">Amino acid ABC transporter substrate-binding protein (PAAT family)</fullName>
    </submittedName>
</protein>
<evidence type="ECO:0000256" key="1">
    <source>
        <dbReference type="ARBA" id="ARBA00004141"/>
    </source>
</evidence>
<accession>A0A4V2V933</accession>
<evidence type="ECO:0000259" key="12">
    <source>
        <dbReference type="SMART" id="SM00079"/>
    </source>
</evidence>
<evidence type="ECO:0000313" key="14">
    <source>
        <dbReference type="Proteomes" id="UP000294576"/>
    </source>
</evidence>
<evidence type="ECO:0000256" key="3">
    <source>
        <dbReference type="ARBA" id="ARBA00022692"/>
    </source>
</evidence>
<keyword evidence="4 10" id="KW-1133">Transmembrane helix</keyword>
<keyword evidence="3 10" id="KW-0812">Transmembrane</keyword>
<dbReference type="EMBL" id="SMBH01000007">
    <property type="protein sequence ID" value="TCU15225.1"/>
    <property type="molecule type" value="Genomic_DNA"/>
</dbReference>